<comment type="cofactor">
    <cofactor evidence="1">
        <name>Zn(2+)</name>
        <dbReference type="ChEBI" id="CHEBI:29105"/>
    </cofactor>
</comment>
<dbReference type="EMBL" id="JAFCMP010000034">
    <property type="protein sequence ID" value="KAG5190442.1"/>
    <property type="molecule type" value="Genomic_DNA"/>
</dbReference>
<dbReference type="PANTHER" id="PTHR43462">
    <property type="entry name" value="ALANYL-TRNA EDITING PROTEIN"/>
    <property type="match status" value="1"/>
</dbReference>
<feature type="domain" description="Threonyl/alanyl tRNA synthetase SAD" evidence="4">
    <location>
        <begin position="178"/>
        <end position="219"/>
    </location>
</feature>
<dbReference type="Gene3D" id="3.30.980.10">
    <property type="entry name" value="Threonyl-trna Synthetase, Chain A, domain 2"/>
    <property type="match status" value="1"/>
</dbReference>
<evidence type="ECO:0000256" key="3">
    <source>
        <dbReference type="ARBA" id="ARBA00008429"/>
    </source>
</evidence>
<evidence type="ECO:0000256" key="2">
    <source>
        <dbReference type="ARBA" id="ARBA00004229"/>
    </source>
</evidence>
<dbReference type="SUPFAM" id="SSF55186">
    <property type="entry name" value="ThrRS/AlaRS common domain"/>
    <property type="match status" value="1"/>
</dbReference>
<dbReference type="Pfam" id="PF07973">
    <property type="entry name" value="tRNA_SAD"/>
    <property type="match status" value="1"/>
</dbReference>
<dbReference type="Proteomes" id="UP000664859">
    <property type="component" value="Unassembled WGS sequence"/>
</dbReference>
<dbReference type="InterPro" id="IPR012947">
    <property type="entry name" value="tRNA_SAD"/>
</dbReference>
<dbReference type="Pfam" id="PF01411">
    <property type="entry name" value="tRNA-synt_2c"/>
    <property type="match status" value="1"/>
</dbReference>
<comment type="similarity">
    <text evidence="3">Belongs to the class-II aminoacyl-tRNA synthetase family. Alax-L subfamily.</text>
</comment>
<dbReference type="SUPFAM" id="SSF50447">
    <property type="entry name" value="Translation proteins"/>
    <property type="match status" value="1"/>
</dbReference>
<protein>
    <submittedName>
        <fullName evidence="5">Alanyl-tRNA editing protein AlaX-M-like protein</fullName>
    </submittedName>
</protein>
<dbReference type="GO" id="GO:0005524">
    <property type="term" value="F:ATP binding"/>
    <property type="evidence" value="ECO:0007669"/>
    <property type="project" value="InterPro"/>
</dbReference>
<name>A0A835Z9X7_9STRA</name>
<dbReference type="Gene3D" id="2.40.30.130">
    <property type="match status" value="1"/>
</dbReference>
<dbReference type="InterPro" id="IPR018164">
    <property type="entry name" value="Ala-tRNA-synth_IIc_N"/>
</dbReference>
<reference evidence="5" key="1">
    <citation type="submission" date="2021-02" db="EMBL/GenBank/DDBJ databases">
        <title>First Annotated Genome of the Yellow-green Alga Tribonema minus.</title>
        <authorList>
            <person name="Mahan K.M."/>
        </authorList>
    </citation>
    <scope>NUCLEOTIDE SEQUENCE</scope>
    <source>
        <strain evidence="5">UTEX B ZZ1240</strain>
    </source>
</reference>
<dbReference type="GO" id="GO:0009507">
    <property type="term" value="C:chloroplast"/>
    <property type="evidence" value="ECO:0007669"/>
    <property type="project" value="UniProtKB-SubCell"/>
</dbReference>
<evidence type="ECO:0000259" key="4">
    <source>
        <dbReference type="SMART" id="SM00863"/>
    </source>
</evidence>
<dbReference type="GO" id="GO:0006419">
    <property type="term" value="P:alanyl-tRNA aminoacylation"/>
    <property type="evidence" value="ECO:0007669"/>
    <property type="project" value="InterPro"/>
</dbReference>
<organism evidence="5 6">
    <name type="scientific">Tribonema minus</name>
    <dbReference type="NCBI Taxonomy" id="303371"/>
    <lineage>
        <taxon>Eukaryota</taxon>
        <taxon>Sar</taxon>
        <taxon>Stramenopiles</taxon>
        <taxon>Ochrophyta</taxon>
        <taxon>PX clade</taxon>
        <taxon>Xanthophyceae</taxon>
        <taxon>Tribonematales</taxon>
        <taxon>Tribonemataceae</taxon>
        <taxon>Tribonema</taxon>
    </lineage>
</organism>
<accession>A0A835Z9X7</accession>
<proteinExistence type="inferred from homology"/>
<keyword evidence="6" id="KW-1185">Reference proteome</keyword>
<evidence type="ECO:0000256" key="1">
    <source>
        <dbReference type="ARBA" id="ARBA00001947"/>
    </source>
</evidence>
<gene>
    <name evidence="5" type="ORF">JKP88DRAFT_266918</name>
</gene>
<dbReference type="SMART" id="SM00863">
    <property type="entry name" value="tRNA_SAD"/>
    <property type="match status" value="1"/>
</dbReference>
<dbReference type="InterPro" id="IPR051335">
    <property type="entry name" value="Alanyl-tRNA_Editing_Enzymes"/>
</dbReference>
<dbReference type="OrthoDB" id="288942at2759"/>
<dbReference type="InterPro" id="IPR018163">
    <property type="entry name" value="Thr/Ala-tRNA-synth_IIc_edit"/>
</dbReference>
<evidence type="ECO:0000313" key="5">
    <source>
        <dbReference type="EMBL" id="KAG5190442.1"/>
    </source>
</evidence>
<comment type="subcellular location">
    <subcellularLocation>
        <location evidence="2">Plastid</location>
        <location evidence="2">Chloroplast</location>
    </subcellularLocation>
</comment>
<dbReference type="PANTHER" id="PTHR43462:SF2">
    <property type="entry name" value="THREONYL AND ALANYL TRNA SYNTHETASE SECOND ADDITIONAL DOMAIN-CONTAINING PROTEIN"/>
    <property type="match status" value="1"/>
</dbReference>
<evidence type="ECO:0000313" key="6">
    <source>
        <dbReference type="Proteomes" id="UP000664859"/>
    </source>
</evidence>
<dbReference type="AlphaFoldDB" id="A0A835Z9X7"/>
<dbReference type="GO" id="GO:0004813">
    <property type="term" value="F:alanine-tRNA ligase activity"/>
    <property type="evidence" value="ECO:0007669"/>
    <property type="project" value="InterPro"/>
</dbReference>
<sequence length="223" mass="23901">MASTERLYLQDTYSHACSARVVEVRDDAVVLDRTVFHPQGGGQPTDRGTLKIHNEVAFVVANVKADGDVILHFGQHGEGDKKLQTGDEVEASIDLQRRLQLARLHSAGHALDAAVRNAGFAALKPTKGYHFEDGPYVEYEGALSADDRATLVDKLNAELALLIEAAIETAVRQSEAGLRVVSVGGCACPCGGTHVRSTAELRGLRVTKAKAKSGRLRVSYTIA</sequence>
<dbReference type="InterPro" id="IPR009000">
    <property type="entry name" value="Transl_B-barrel_sf"/>
</dbReference>
<comment type="caution">
    <text evidence="5">The sequence shown here is derived from an EMBL/GenBank/DDBJ whole genome shotgun (WGS) entry which is preliminary data.</text>
</comment>